<dbReference type="SUPFAM" id="SSF81901">
    <property type="entry name" value="HCP-like"/>
    <property type="match status" value="1"/>
</dbReference>
<reference evidence="1" key="1">
    <citation type="submission" date="2021-06" db="EMBL/GenBank/DDBJ databases">
        <authorList>
            <person name="Kallberg Y."/>
            <person name="Tangrot J."/>
            <person name="Rosling A."/>
        </authorList>
    </citation>
    <scope>NUCLEOTIDE SEQUENCE</scope>
    <source>
        <strain evidence="1">MT106</strain>
    </source>
</reference>
<evidence type="ECO:0000313" key="1">
    <source>
        <dbReference type="EMBL" id="CAG8450218.1"/>
    </source>
</evidence>
<sequence length="87" mass="9808">MATTETNFIAYCYENGIGTVAEPNIAFYWYSKSALAHDPQGEFYDQGKAVTLVDVHAAIYWYRKALINNHSSAERRLNNLFQADGAI</sequence>
<comment type="caution">
    <text evidence="1">The sequence shown here is derived from an EMBL/GenBank/DDBJ whole genome shotgun (WGS) entry which is preliminary data.</text>
</comment>
<name>A0A9N8YUI7_9GLOM</name>
<accession>A0A9N8YUI7</accession>
<dbReference type="Pfam" id="PF08238">
    <property type="entry name" value="Sel1"/>
    <property type="match status" value="2"/>
</dbReference>
<protein>
    <submittedName>
        <fullName evidence="1">8194_t:CDS:1</fullName>
    </submittedName>
</protein>
<dbReference type="Gene3D" id="1.25.40.10">
    <property type="entry name" value="Tetratricopeptide repeat domain"/>
    <property type="match status" value="1"/>
</dbReference>
<dbReference type="InterPro" id="IPR006597">
    <property type="entry name" value="Sel1-like"/>
</dbReference>
<dbReference type="OrthoDB" id="2384430at2759"/>
<evidence type="ECO:0000313" key="2">
    <source>
        <dbReference type="Proteomes" id="UP000789831"/>
    </source>
</evidence>
<gene>
    <name evidence="1" type="ORF">AGERDE_LOCUS1683</name>
</gene>
<keyword evidence="2" id="KW-1185">Reference proteome</keyword>
<organism evidence="1 2">
    <name type="scientific">Ambispora gerdemannii</name>
    <dbReference type="NCBI Taxonomy" id="144530"/>
    <lineage>
        <taxon>Eukaryota</taxon>
        <taxon>Fungi</taxon>
        <taxon>Fungi incertae sedis</taxon>
        <taxon>Mucoromycota</taxon>
        <taxon>Glomeromycotina</taxon>
        <taxon>Glomeromycetes</taxon>
        <taxon>Archaeosporales</taxon>
        <taxon>Ambisporaceae</taxon>
        <taxon>Ambispora</taxon>
    </lineage>
</organism>
<dbReference type="EMBL" id="CAJVPL010000121">
    <property type="protein sequence ID" value="CAG8450218.1"/>
    <property type="molecule type" value="Genomic_DNA"/>
</dbReference>
<dbReference type="InterPro" id="IPR011990">
    <property type="entry name" value="TPR-like_helical_dom_sf"/>
</dbReference>
<dbReference type="AlphaFoldDB" id="A0A9N8YUI7"/>
<dbReference type="Proteomes" id="UP000789831">
    <property type="component" value="Unassembled WGS sequence"/>
</dbReference>
<proteinExistence type="predicted"/>